<proteinExistence type="predicted"/>
<protein>
    <recommendedName>
        <fullName evidence="4">RHS repeat-associated core domain-containing protein</fullName>
    </recommendedName>
</protein>
<name>A0A154M3I7_9PSEU</name>
<accession>A0A154M3I7</accession>
<sequence length="202" mass="21189">MGARPYSPLLGRFLSVDPVDGGSANDYDYVAGDPINAMDLDGNSWFSSIVSAVTKVAEVVSWIPGPIGAVASGVAAVGNAIQGNWGAAAMYAFGAVTGGLGGAVIKAARAVVKVSSRVGKAAVRAAPRFASKARASVGRLKMAFAKKKKLPLNQQARKPHETSKSKSSRDKHQKAANHGGRRKLPVNPNKRRNPPKMAFAWR</sequence>
<dbReference type="NCBIfam" id="TIGR03696">
    <property type="entry name" value="Rhs_assc_core"/>
    <property type="match status" value="1"/>
</dbReference>
<dbReference type="Gene3D" id="2.180.10.10">
    <property type="entry name" value="RHS repeat-associated core"/>
    <property type="match status" value="1"/>
</dbReference>
<dbReference type="EMBL" id="LQCI01000052">
    <property type="protein sequence ID" value="KZB79174.1"/>
    <property type="molecule type" value="Genomic_DNA"/>
</dbReference>
<dbReference type="Proteomes" id="UP000076321">
    <property type="component" value="Unassembled WGS sequence"/>
</dbReference>
<feature type="compositionally biased region" description="Basic and acidic residues" evidence="1">
    <location>
        <begin position="158"/>
        <end position="170"/>
    </location>
</feature>
<comment type="caution">
    <text evidence="2">The sequence shown here is derived from an EMBL/GenBank/DDBJ whole genome shotgun (WGS) entry which is preliminary data.</text>
</comment>
<dbReference type="AlphaFoldDB" id="A0A154M3I7"/>
<evidence type="ECO:0000256" key="1">
    <source>
        <dbReference type="SAM" id="MobiDB-lite"/>
    </source>
</evidence>
<feature type="region of interest" description="Disordered" evidence="1">
    <location>
        <begin position="148"/>
        <end position="202"/>
    </location>
</feature>
<organism evidence="2 3">
    <name type="scientific">Amycolatopsis regifaucium</name>
    <dbReference type="NCBI Taxonomy" id="546365"/>
    <lineage>
        <taxon>Bacteria</taxon>
        <taxon>Bacillati</taxon>
        <taxon>Actinomycetota</taxon>
        <taxon>Actinomycetes</taxon>
        <taxon>Pseudonocardiales</taxon>
        <taxon>Pseudonocardiaceae</taxon>
        <taxon>Amycolatopsis</taxon>
    </lineage>
</organism>
<gene>
    <name evidence="2" type="ORF">AVL48_16340</name>
</gene>
<dbReference type="InterPro" id="IPR022385">
    <property type="entry name" value="Rhs_assc_core"/>
</dbReference>
<evidence type="ECO:0008006" key="4">
    <source>
        <dbReference type="Google" id="ProtNLM"/>
    </source>
</evidence>
<dbReference type="RefSeq" id="WP_061981059.1">
    <property type="nucleotide sequence ID" value="NZ_FOPQ01000002.1"/>
</dbReference>
<evidence type="ECO:0000313" key="2">
    <source>
        <dbReference type="EMBL" id="KZB79174.1"/>
    </source>
</evidence>
<evidence type="ECO:0000313" key="3">
    <source>
        <dbReference type="Proteomes" id="UP000076321"/>
    </source>
</evidence>
<reference evidence="2 3" key="1">
    <citation type="submission" date="2015-12" db="EMBL/GenBank/DDBJ databases">
        <title>Amycolatopsis regifaucium genome sequencing and assembly.</title>
        <authorList>
            <person name="Mayilraj S."/>
        </authorList>
    </citation>
    <scope>NUCLEOTIDE SEQUENCE [LARGE SCALE GENOMIC DNA]</scope>
    <source>
        <strain evidence="2 3">GY080</strain>
    </source>
</reference>
<feature type="compositionally biased region" description="Basic residues" evidence="1">
    <location>
        <begin position="171"/>
        <end position="194"/>
    </location>
</feature>